<keyword evidence="4" id="KW-0472">Membrane</keyword>
<dbReference type="AlphaFoldDB" id="A0A8K2AGT7"/>
<evidence type="ECO:0000313" key="6">
    <source>
        <dbReference type="EMBL" id="NCJ05344.1"/>
    </source>
</evidence>
<keyword evidence="3" id="KW-1133">Transmembrane helix</keyword>
<evidence type="ECO:0000256" key="4">
    <source>
        <dbReference type="ARBA" id="ARBA00023136"/>
    </source>
</evidence>
<evidence type="ECO:0000256" key="3">
    <source>
        <dbReference type="ARBA" id="ARBA00022989"/>
    </source>
</evidence>
<feature type="domain" description="Receptor ligand binding region" evidence="5">
    <location>
        <begin position="67"/>
        <end position="414"/>
    </location>
</feature>
<reference evidence="6" key="1">
    <citation type="submission" date="2019-12" db="EMBL/GenBank/DDBJ databases">
        <title>High-Quality draft genome sequences of three cyanobacteria isolated from the limestone walls of the Old Cathedral of Coimbra.</title>
        <authorList>
            <person name="Tiago I."/>
            <person name="Soares F."/>
            <person name="Portugal A."/>
        </authorList>
    </citation>
    <scope>NUCLEOTIDE SEQUENCE [LARGE SCALE GENOMIC DNA]</scope>
    <source>
        <strain evidence="6">C</strain>
    </source>
</reference>
<evidence type="ECO:0000259" key="5">
    <source>
        <dbReference type="Pfam" id="PF01094"/>
    </source>
</evidence>
<dbReference type="RefSeq" id="WP_161823820.1">
    <property type="nucleotide sequence ID" value="NZ_WVIC01000003.1"/>
</dbReference>
<dbReference type="InterPro" id="IPR028082">
    <property type="entry name" value="Peripla_BP_I"/>
</dbReference>
<protein>
    <submittedName>
        <fullName evidence="6">ABC transporter substrate-binding protein</fullName>
    </submittedName>
</protein>
<dbReference type="PANTHER" id="PTHR30483">
    <property type="entry name" value="LEUCINE-SPECIFIC-BINDING PROTEIN"/>
    <property type="match status" value="1"/>
</dbReference>
<gene>
    <name evidence="6" type="ORF">GS597_02205</name>
</gene>
<keyword evidence="2" id="KW-0812">Transmembrane</keyword>
<dbReference type="EMBL" id="WVIC01000003">
    <property type="protein sequence ID" value="NCJ05344.1"/>
    <property type="molecule type" value="Genomic_DNA"/>
</dbReference>
<dbReference type="Pfam" id="PF01094">
    <property type="entry name" value="ANF_receptor"/>
    <property type="match status" value="1"/>
</dbReference>
<comment type="subcellular location">
    <subcellularLocation>
        <location evidence="1">Membrane</location>
    </subcellularLocation>
</comment>
<dbReference type="Gene3D" id="3.40.50.2300">
    <property type="match status" value="2"/>
</dbReference>
<dbReference type="CDD" id="cd06346">
    <property type="entry name" value="PBP1_ABC_ligand_binding-like"/>
    <property type="match status" value="1"/>
</dbReference>
<dbReference type="InterPro" id="IPR001828">
    <property type="entry name" value="ANF_lig-bd_rcpt"/>
</dbReference>
<comment type="caution">
    <text evidence="6">The sequence shown here is derived from an EMBL/GenBank/DDBJ whole genome shotgun (WGS) entry which is preliminary data.</text>
</comment>
<evidence type="ECO:0000313" key="7">
    <source>
        <dbReference type="Proteomes" id="UP000607397"/>
    </source>
</evidence>
<dbReference type="PANTHER" id="PTHR30483:SF6">
    <property type="entry name" value="PERIPLASMIC BINDING PROTEIN OF ABC TRANSPORTER FOR NATURAL AMINO ACIDS"/>
    <property type="match status" value="1"/>
</dbReference>
<evidence type="ECO:0000256" key="1">
    <source>
        <dbReference type="ARBA" id="ARBA00004370"/>
    </source>
</evidence>
<keyword evidence="7" id="KW-1185">Reference proteome</keyword>
<sequence>MSTPQPPKIGRSLRQILALLVLGLFLGACQGESSPEGSTEGLKLGTLLPSTGDLSPIGQPMIATVPLLIETVNACGGVNDNPVILISEDDQTDPTAGNAAMTKLAEVDRVAGVVGSFASSVSQAAVDVAVRNRVMLLSPGSTSPVFTERAEQGNFNGYWARTAPPDTYQARALAQLARDRGFERVSTVVINNDYGVGFEQVFVQAFQELGGTVTNTATPTRYDPRATTFDTEAAAAFAGQPEAVVAVLYAETGSLLLKSAYEQGLTEGVQIMLTDGVKSEEFAAQVGRTSDGQFIIAGAIGTVPGADGVALADLTERWQAARNEAPPAFVPQSWDAAALLALAAQAAGENTGEGIARTLRDVSNAPGTEVSDVCEGLERLKAGEEINYQGASGNVDIDENGDVVGVYDVWTVEDDGTLEVVGQVTPDA</sequence>
<dbReference type="SUPFAM" id="SSF53822">
    <property type="entry name" value="Periplasmic binding protein-like I"/>
    <property type="match status" value="1"/>
</dbReference>
<dbReference type="GO" id="GO:0016020">
    <property type="term" value="C:membrane"/>
    <property type="evidence" value="ECO:0007669"/>
    <property type="project" value="UniProtKB-SubCell"/>
</dbReference>
<dbReference type="Proteomes" id="UP000607397">
    <property type="component" value="Unassembled WGS sequence"/>
</dbReference>
<accession>A0A8K2AGT7</accession>
<name>A0A8K2AGT7_9CYAN</name>
<proteinExistence type="predicted"/>
<dbReference type="InterPro" id="IPR051010">
    <property type="entry name" value="BCAA_transport"/>
</dbReference>
<evidence type="ECO:0000256" key="2">
    <source>
        <dbReference type="ARBA" id="ARBA00022692"/>
    </source>
</evidence>
<organism evidence="6 7">
    <name type="scientific">Petrachloros mirabilis ULC683</name>
    <dbReference type="NCBI Taxonomy" id="2781853"/>
    <lineage>
        <taxon>Bacteria</taxon>
        <taxon>Bacillati</taxon>
        <taxon>Cyanobacteriota</taxon>
        <taxon>Cyanophyceae</taxon>
        <taxon>Synechococcales</taxon>
        <taxon>Petrachlorosaceae</taxon>
        <taxon>Petrachloros</taxon>
        <taxon>Petrachloros mirabilis</taxon>
    </lineage>
</organism>